<protein>
    <submittedName>
        <fullName evidence="2">Ferredoxin-dependent glutamate synthase</fullName>
    </submittedName>
</protein>
<feature type="region of interest" description="Disordered" evidence="1">
    <location>
        <begin position="26"/>
        <end position="62"/>
    </location>
</feature>
<keyword evidence="3" id="KW-1185">Reference proteome</keyword>
<evidence type="ECO:0000313" key="3">
    <source>
        <dbReference type="Proteomes" id="UP000327157"/>
    </source>
</evidence>
<accession>A0A5N5I9H2</accession>
<comment type="caution">
    <text evidence="2">The sequence shown here is derived from an EMBL/GenBank/DDBJ whole genome shotgun (WGS) entry which is preliminary data.</text>
</comment>
<organism evidence="2 3">
    <name type="scientific">Pyrus ussuriensis x Pyrus communis</name>
    <dbReference type="NCBI Taxonomy" id="2448454"/>
    <lineage>
        <taxon>Eukaryota</taxon>
        <taxon>Viridiplantae</taxon>
        <taxon>Streptophyta</taxon>
        <taxon>Embryophyta</taxon>
        <taxon>Tracheophyta</taxon>
        <taxon>Spermatophyta</taxon>
        <taxon>Magnoliopsida</taxon>
        <taxon>eudicotyledons</taxon>
        <taxon>Gunneridae</taxon>
        <taxon>Pentapetalae</taxon>
        <taxon>rosids</taxon>
        <taxon>fabids</taxon>
        <taxon>Rosales</taxon>
        <taxon>Rosaceae</taxon>
        <taxon>Amygdaloideae</taxon>
        <taxon>Maleae</taxon>
        <taxon>Pyrus</taxon>
    </lineage>
</organism>
<name>A0A5N5I9H2_9ROSA</name>
<dbReference type="AlphaFoldDB" id="A0A5N5I9H2"/>
<sequence length="62" mass="6452">MAVPPPPGRSRTDSSLSISSACTVNQSRLAGNSEPPLTIAPSLISSPGITTRSPLPRINQLR</sequence>
<reference evidence="3" key="2">
    <citation type="submission" date="2019-10" db="EMBL/GenBank/DDBJ databases">
        <title>A de novo genome assembly of a pear dwarfing rootstock.</title>
        <authorList>
            <person name="Wang F."/>
            <person name="Wang J."/>
            <person name="Li S."/>
            <person name="Zhang Y."/>
            <person name="Fang M."/>
            <person name="Ma L."/>
            <person name="Zhao Y."/>
            <person name="Jiang S."/>
        </authorList>
    </citation>
    <scope>NUCLEOTIDE SEQUENCE [LARGE SCALE GENOMIC DNA]</scope>
</reference>
<dbReference type="Proteomes" id="UP000327157">
    <property type="component" value="Chromosome 5"/>
</dbReference>
<feature type="compositionally biased region" description="Polar residues" evidence="1">
    <location>
        <begin position="43"/>
        <end position="53"/>
    </location>
</feature>
<reference evidence="2 3" key="3">
    <citation type="submission" date="2019-11" db="EMBL/GenBank/DDBJ databases">
        <title>A de novo genome assembly of a pear dwarfing rootstock.</title>
        <authorList>
            <person name="Wang F."/>
            <person name="Wang J."/>
            <person name="Li S."/>
            <person name="Zhang Y."/>
            <person name="Fang M."/>
            <person name="Ma L."/>
            <person name="Zhao Y."/>
            <person name="Jiang S."/>
        </authorList>
    </citation>
    <scope>NUCLEOTIDE SEQUENCE [LARGE SCALE GENOMIC DNA]</scope>
    <source>
        <strain evidence="2">S2</strain>
        <tissue evidence="2">Leaf</tissue>
    </source>
</reference>
<dbReference type="EMBL" id="SMOL01000004">
    <property type="protein sequence ID" value="KAB2636815.1"/>
    <property type="molecule type" value="Genomic_DNA"/>
</dbReference>
<evidence type="ECO:0000256" key="1">
    <source>
        <dbReference type="SAM" id="MobiDB-lite"/>
    </source>
</evidence>
<gene>
    <name evidence="2" type="ORF">D8674_027349</name>
</gene>
<evidence type="ECO:0000313" key="2">
    <source>
        <dbReference type="EMBL" id="KAB2636815.1"/>
    </source>
</evidence>
<proteinExistence type="predicted"/>
<reference evidence="2 3" key="1">
    <citation type="submission" date="2019-09" db="EMBL/GenBank/DDBJ databases">
        <authorList>
            <person name="Ou C."/>
        </authorList>
    </citation>
    <scope>NUCLEOTIDE SEQUENCE [LARGE SCALE GENOMIC DNA]</scope>
    <source>
        <strain evidence="2">S2</strain>
        <tissue evidence="2">Leaf</tissue>
    </source>
</reference>